<feature type="domain" description="TRAP C4-dicarboxylate transport system permease DctM subunit" evidence="9">
    <location>
        <begin position="1"/>
        <end position="352"/>
    </location>
</feature>
<sequence length="365" mass="39092">GMSGTALADAAGIGTIEIKAMKDHGYPIDAAVGVTAASATLGPIFPPSLPFVIYGMMANVSIGALFMAGILPGVVMTVLMMVTVAIFAYRRGWGSDTPFELRRLAEAAGEVLVVAAFPLACYLLVQLGLSINIAVGIALLVLIAADWYFDFSAVMALMTPIILIGGMTMGWFTPTEAAMAAVIWSLFLGLVRYRTMTLRLLAKASFDTIETTASVLFIVTAASIFAWLLTVSQAAQLFSTFIFALTDNKWIFLILVNILMLVVGCFLDTIAAITILVPILLPVAAVYGINPVHFGLIMTLNLMIGLLHPPLGMVLFVLSRVAKLSVERTTMAILPWLVPLIVALLLITFIPVITLWLPAQMGLIR</sequence>
<feature type="transmembrane region" description="Helical" evidence="8">
    <location>
        <begin position="154"/>
        <end position="172"/>
    </location>
</feature>
<evidence type="ECO:0000256" key="4">
    <source>
        <dbReference type="ARBA" id="ARBA00022692"/>
    </source>
</evidence>
<keyword evidence="7" id="KW-0813">Transport</keyword>
<dbReference type="GO" id="GO:0005886">
    <property type="term" value="C:plasma membrane"/>
    <property type="evidence" value="ECO:0007669"/>
    <property type="project" value="UniProtKB-SubCell"/>
</dbReference>
<comment type="subcellular location">
    <subcellularLocation>
        <location evidence="1 7">Cell inner membrane</location>
        <topology evidence="1 7">Multi-pass membrane protein</topology>
    </subcellularLocation>
</comment>
<evidence type="ECO:0000256" key="1">
    <source>
        <dbReference type="ARBA" id="ARBA00004429"/>
    </source>
</evidence>
<feature type="transmembrane region" description="Helical" evidence="8">
    <location>
        <begin position="26"/>
        <end position="45"/>
    </location>
</feature>
<feature type="transmembrane region" description="Helical" evidence="8">
    <location>
        <begin position="65"/>
        <end position="87"/>
    </location>
</feature>
<reference evidence="10 11" key="1">
    <citation type="submission" date="2018-11" db="EMBL/GenBank/DDBJ databases">
        <title>the genome of Mesorhizobium tamadayense DSM 28320.</title>
        <authorList>
            <person name="Gao J."/>
        </authorList>
    </citation>
    <scope>NUCLEOTIDE SEQUENCE [LARGE SCALE GENOMIC DNA]</scope>
    <source>
        <strain evidence="10 11">DSM 28320</strain>
    </source>
</reference>
<dbReference type="Proteomes" id="UP000273786">
    <property type="component" value="Unassembled WGS sequence"/>
</dbReference>
<dbReference type="InterPro" id="IPR010656">
    <property type="entry name" value="DctM"/>
</dbReference>
<organism evidence="10 11">
    <name type="scientific">Mesorhizobium tamadayense</name>
    <dbReference type="NCBI Taxonomy" id="425306"/>
    <lineage>
        <taxon>Bacteria</taxon>
        <taxon>Pseudomonadati</taxon>
        <taxon>Pseudomonadota</taxon>
        <taxon>Alphaproteobacteria</taxon>
        <taxon>Hyphomicrobiales</taxon>
        <taxon>Phyllobacteriaceae</taxon>
        <taxon>Mesorhizobium</taxon>
    </lineage>
</organism>
<protein>
    <submittedName>
        <fullName evidence="10">TRAP transporter large permease</fullName>
    </submittedName>
</protein>
<feature type="transmembrane region" description="Helical" evidence="8">
    <location>
        <begin position="293"/>
        <end position="316"/>
    </location>
</feature>
<evidence type="ECO:0000256" key="6">
    <source>
        <dbReference type="ARBA" id="ARBA00023136"/>
    </source>
</evidence>
<feature type="transmembrane region" description="Helical" evidence="8">
    <location>
        <begin position="336"/>
        <end position="357"/>
    </location>
</feature>
<evidence type="ECO:0000256" key="5">
    <source>
        <dbReference type="ARBA" id="ARBA00022989"/>
    </source>
</evidence>
<keyword evidence="4 8" id="KW-0812">Transmembrane</keyword>
<evidence type="ECO:0000256" key="8">
    <source>
        <dbReference type="SAM" id="Phobius"/>
    </source>
</evidence>
<keyword evidence="3 7" id="KW-0997">Cell inner membrane</keyword>
<keyword evidence="6 8" id="KW-0472">Membrane</keyword>
<feature type="non-terminal residue" evidence="10">
    <location>
        <position position="1"/>
    </location>
</feature>
<dbReference type="Pfam" id="PF06808">
    <property type="entry name" value="DctM"/>
    <property type="match status" value="1"/>
</dbReference>
<evidence type="ECO:0000313" key="11">
    <source>
        <dbReference type="Proteomes" id="UP000273786"/>
    </source>
</evidence>
<evidence type="ECO:0000256" key="2">
    <source>
        <dbReference type="ARBA" id="ARBA00022475"/>
    </source>
</evidence>
<dbReference type="EMBL" id="RQXT01000142">
    <property type="protein sequence ID" value="RRH86647.1"/>
    <property type="molecule type" value="Genomic_DNA"/>
</dbReference>
<comment type="caution">
    <text evidence="10">The sequence shown here is derived from an EMBL/GenBank/DDBJ whole genome shotgun (WGS) entry which is preliminary data.</text>
</comment>
<accession>A0A3P3EJY8</accession>
<feature type="transmembrane region" description="Helical" evidence="8">
    <location>
        <begin position="250"/>
        <end position="281"/>
    </location>
</feature>
<keyword evidence="5 8" id="KW-1133">Transmembrane helix</keyword>
<feature type="transmembrane region" description="Helical" evidence="8">
    <location>
        <begin position="131"/>
        <end position="149"/>
    </location>
</feature>
<dbReference type="PANTHER" id="PTHR33362:SF3">
    <property type="entry name" value="SIALIC ACID TRAP TRANSPORTER PERMEASE PROTEIN SIAT"/>
    <property type="match status" value="1"/>
</dbReference>
<dbReference type="PANTHER" id="PTHR33362">
    <property type="entry name" value="SIALIC ACID TRAP TRANSPORTER PERMEASE PROTEIN SIAT-RELATED"/>
    <property type="match status" value="1"/>
</dbReference>
<evidence type="ECO:0000256" key="7">
    <source>
        <dbReference type="RuleBase" id="RU369079"/>
    </source>
</evidence>
<proteinExistence type="predicted"/>
<evidence type="ECO:0000259" key="9">
    <source>
        <dbReference type="Pfam" id="PF06808"/>
    </source>
</evidence>
<dbReference type="AlphaFoldDB" id="A0A3P3EJY8"/>
<keyword evidence="11" id="KW-1185">Reference proteome</keyword>
<evidence type="ECO:0000313" key="10">
    <source>
        <dbReference type="EMBL" id="RRH86647.1"/>
    </source>
</evidence>
<evidence type="ECO:0000256" key="3">
    <source>
        <dbReference type="ARBA" id="ARBA00022519"/>
    </source>
</evidence>
<name>A0A3P3EJY8_9HYPH</name>
<gene>
    <name evidence="10" type="ORF">EH240_36830</name>
</gene>
<dbReference type="RefSeq" id="WP_148101179.1">
    <property type="nucleotide sequence ID" value="NZ_RQXT01000142.1"/>
</dbReference>
<dbReference type="InterPro" id="IPR004681">
    <property type="entry name" value="TRAP_DctM"/>
</dbReference>
<dbReference type="OrthoDB" id="9790209at2"/>
<keyword evidence="2" id="KW-1003">Cell membrane</keyword>
<feature type="transmembrane region" description="Helical" evidence="8">
    <location>
        <begin position="215"/>
        <end position="238"/>
    </location>
</feature>
<feature type="transmembrane region" description="Helical" evidence="8">
    <location>
        <begin position="178"/>
        <end position="195"/>
    </location>
</feature>
<comment type="function">
    <text evidence="7">Part of the tripartite ATP-independent periplasmic (TRAP) transport system.</text>
</comment>
<dbReference type="GO" id="GO:0022857">
    <property type="term" value="F:transmembrane transporter activity"/>
    <property type="evidence" value="ECO:0007669"/>
    <property type="project" value="UniProtKB-UniRule"/>
</dbReference>